<proteinExistence type="predicted"/>
<organism evidence="1 2">
    <name type="scientific">Cladonia borealis</name>
    <dbReference type="NCBI Taxonomy" id="184061"/>
    <lineage>
        <taxon>Eukaryota</taxon>
        <taxon>Fungi</taxon>
        <taxon>Dikarya</taxon>
        <taxon>Ascomycota</taxon>
        <taxon>Pezizomycotina</taxon>
        <taxon>Lecanoromycetes</taxon>
        <taxon>OSLEUM clade</taxon>
        <taxon>Lecanoromycetidae</taxon>
        <taxon>Lecanorales</taxon>
        <taxon>Lecanorineae</taxon>
        <taxon>Cladoniaceae</taxon>
        <taxon>Cladonia</taxon>
    </lineage>
</organism>
<evidence type="ECO:0000313" key="1">
    <source>
        <dbReference type="EMBL" id="KAK0507264.1"/>
    </source>
</evidence>
<keyword evidence="2" id="KW-1185">Reference proteome</keyword>
<reference evidence="1" key="1">
    <citation type="submission" date="2023-03" db="EMBL/GenBank/DDBJ databases">
        <title>Complete genome of Cladonia borealis.</title>
        <authorList>
            <person name="Park H."/>
        </authorList>
    </citation>
    <scope>NUCLEOTIDE SEQUENCE</scope>
    <source>
        <strain evidence="1">ANT050790</strain>
    </source>
</reference>
<protein>
    <submittedName>
        <fullName evidence="1">Uncharacterized protein</fullName>
    </submittedName>
</protein>
<dbReference type="Proteomes" id="UP001166286">
    <property type="component" value="Unassembled WGS sequence"/>
</dbReference>
<dbReference type="AlphaFoldDB" id="A0AA39QRU1"/>
<name>A0AA39QRU1_9LECA</name>
<gene>
    <name evidence="1" type="ORF">JMJ35_010302</name>
</gene>
<comment type="caution">
    <text evidence="1">The sequence shown here is derived from an EMBL/GenBank/DDBJ whole genome shotgun (WGS) entry which is preliminary data.</text>
</comment>
<dbReference type="EMBL" id="JAFEKC020000024">
    <property type="protein sequence ID" value="KAK0507264.1"/>
    <property type="molecule type" value="Genomic_DNA"/>
</dbReference>
<accession>A0AA39QRU1</accession>
<sequence length="141" mass="15795">MVDGQFCYPSNVPISPEAWRNCSEAIWLIPPDPIIRIFDKSDFPVQHRYGGCTVTLTLGEQDTGTWEDVEWSATNVWFSCQNMYPETLRGASTSAGTHGKMFVRIWYEASGNEDEGVVAARQIGDDGLERENELSTLNEEG</sequence>
<evidence type="ECO:0000313" key="2">
    <source>
        <dbReference type="Proteomes" id="UP001166286"/>
    </source>
</evidence>